<gene>
    <name evidence="2" type="ORF">GSOID_T00004359001</name>
</gene>
<dbReference type="Proteomes" id="UP000001307">
    <property type="component" value="Unassembled WGS sequence"/>
</dbReference>
<keyword evidence="1" id="KW-0175">Coiled coil</keyword>
<evidence type="ECO:0000313" key="3">
    <source>
        <dbReference type="Proteomes" id="UP000001307"/>
    </source>
</evidence>
<feature type="coiled-coil region" evidence="1">
    <location>
        <begin position="16"/>
        <end position="64"/>
    </location>
</feature>
<keyword evidence="3" id="KW-1185">Reference proteome</keyword>
<name>E4X912_OIKDI</name>
<dbReference type="AlphaFoldDB" id="E4X912"/>
<sequence length="337" mass="39178">MDGNGDGTQVRYDPGLTQMRRERDALQLELKSREIKEKELVKRVRRLEKRLDDATEQDKIVEKLRSQVAKRDKRFKELNQYLKKLPTLDEFHQVTADRDRLESENKELTTNFREIKNTLGPYIEKVQTISVEKQQLEKEIRDLHKAKEELEDKLCCANVTSIGNKENNSQEILEEQIEQQRLIETNLMARLKRERQERYDEVLKYEGEISQQAKSLQLMMDDLNDKNNEIKSSKSEISEKDALIEKLLADIQTLTGSNCPEAIKEQLTVAVDELQSVIELTTEQSDNSDSDISELHTTIREDRDGKTLPMLMDQIAAIRKTILDLHASHATEKCQVQ</sequence>
<organism evidence="2">
    <name type="scientific">Oikopleura dioica</name>
    <name type="common">Tunicate</name>
    <dbReference type="NCBI Taxonomy" id="34765"/>
    <lineage>
        <taxon>Eukaryota</taxon>
        <taxon>Metazoa</taxon>
        <taxon>Chordata</taxon>
        <taxon>Tunicata</taxon>
        <taxon>Appendicularia</taxon>
        <taxon>Copelata</taxon>
        <taxon>Oikopleuridae</taxon>
        <taxon>Oikopleura</taxon>
    </lineage>
</organism>
<reference evidence="2" key="1">
    <citation type="journal article" date="2010" name="Science">
        <title>Plasticity of animal genome architecture unmasked by rapid evolution of a pelagic tunicate.</title>
        <authorList>
            <person name="Denoeud F."/>
            <person name="Henriet S."/>
            <person name="Mungpakdee S."/>
            <person name="Aury J.M."/>
            <person name="Da Silva C."/>
            <person name="Brinkmann H."/>
            <person name="Mikhaleva J."/>
            <person name="Olsen L.C."/>
            <person name="Jubin C."/>
            <person name="Canestro C."/>
            <person name="Bouquet J.M."/>
            <person name="Danks G."/>
            <person name="Poulain J."/>
            <person name="Campsteijn C."/>
            <person name="Adamski M."/>
            <person name="Cross I."/>
            <person name="Yadetie F."/>
            <person name="Muffato M."/>
            <person name="Louis A."/>
            <person name="Butcher S."/>
            <person name="Tsagkogeorga G."/>
            <person name="Konrad A."/>
            <person name="Singh S."/>
            <person name="Jensen M.F."/>
            <person name="Cong E.H."/>
            <person name="Eikeseth-Otteraa H."/>
            <person name="Noel B."/>
            <person name="Anthouard V."/>
            <person name="Porcel B.M."/>
            <person name="Kachouri-Lafond R."/>
            <person name="Nishino A."/>
            <person name="Ugolini M."/>
            <person name="Chourrout P."/>
            <person name="Nishida H."/>
            <person name="Aasland R."/>
            <person name="Huzurbazar S."/>
            <person name="Westhof E."/>
            <person name="Delsuc F."/>
            <person name="Lehrach H."/>
            <person name="Reinhardt R."/>
            <person name="Weissenbach J."/>
            <person name="Roy S.W."/>
            <person name="Artiguenave F."/>
            <person name="Postlethwait J.H."/>
            <person name="Manak J.R."/>
            <person name="Thompson E.M."/>
            <person name="Jaillon O."/>
            <person name="Du Pasquier L."/>
            <person name="Boudinot P."/>
            <person name="Liberles D.A."/>
            <person name="Volff J.N."/>
            <person name="Philippe H."/>
            <person name="Lenhard B."/>
            <person name="Roest Crollius H."/>
            <person name="Wincker P."/>
            <person name="Chourrout D."/>
        </authorList>
    </citation>
    <scope>NUCLEOTIDE SEQUENCE [LARGE SCALE GENOMIC DNA]</scope>
</reference>
<feature type="coiled-coil region" evidence="1">
    <location>
        <begin position="213"/>
        <end position="240"/>
    </location>
</feature>
<evidence type="ECO:0000313" key="2">
    <source>
        <dbReference type="EMBL" id="CBY18941.1"/>
    </source>
</evidence>
<accession>E4X912</accession>
<proteinExistence type="predicted"/>
<protein>
    <submittedName>
        <fullName evidence="2">Uncharacterized protein</fullName>
    </submittedName>
</protein>
<evidence type="ECO:0000256" key="1">
    <source>
        <dbReference type="SAM" id="Coils"/>
    </source>
</evidence>
<feature type="coiled-coil region" evidence="1">
    <location>
        <begin position="91"/>
        <end position="153"/>
    </location>
</feature>
<dbReference type="InParanoid" id="E4X912"/>
<dbReference type="EMBL" id="FN653030">
    <property type="protein sequence ID" value="CBY18941.1"/>
    <property type="molecule type" value="Genomic_DNA"/>
</dbReference>